<dbReference type="Proteomes" id="UP001302719">
    <property type="component" value="Chromosome"/>
</dbReference>
<dbReference type="EC" id="3.5.4.33" evidence="8"/>
<evidence type="ECO:0000256" key="3">
    <source>
        <dbReference type="ARBA" id="ARBA00022694"/>
    </source>
</evidence>
<evidence type="ECO:0000256" key="5">
    <source>
        <dbReference type="ARBA" id="ARBA00022801"/>
    </source>
</evidence>
<feature type="domain" description="CMP/dCMP-type deaminase" evidence="9">
    <location>
        <begin position="7"/>
        <end position="117"/>
    </location>
</feature>
<protein>
    <recommendedName>
        <fullName evidence="8">tRNA-specific adenosine deaminase</fullName>
        <ecNumber evidence="8">3.5.4.33</ecNumber>
    </recommendedName>
</protein>
<dbReference type="FunFam" id="3.40.140.10:FF:000005">
    <property type="entry name" value="tRNA-specific adenosine deaminase"/>
    <property type="match status" value="1"/>
</dbReference>
<comment type="catalytic activity">
    <reaction evidence="7 8">
        <text>adenosine(34) in tRNA + H2O + H(+) = inosine(34) in tRNA + NH4(+)</text>
        <dbReference type="Rhea" id="RHEA:43168"/>
        <dbReference type="Rhea" id="RHEA-COMP:10373"/>
        <dbReference type="Rhea" id="RHEA-COMP:10374"/>
        <dbReference type="ChEBI" id="CHEBI:15377"/>
        <dbReference type="ChEBI" id="CHEBI:15378"/>
        <dbReference type="ChEBI" id="CHEBI:28938"/>
        <dbReference type="ChEBI" id="CHEBI:74411"/>
        <dbReference type="ChEBI" id="CHEBI:82852"/>
        <dbReference type="EC" id="3.5.4.33"/>
    </reaction>
</comment>
<keyword evidence="11" id="KW-1185">Reference proteome</keyword>
<proteinExistence type="inferred from homology"/>
<dbReference type="PROSITE" id="PS51747">
    <property type="entry name" value="CYT_DCMP_DEAMINASES_2"/>
    <property type="match status" value="1"/>
</dbReference>
<dbReference type="RefSeq" id="WP_312646563.1">
    <property type="nucleotide sequence ID" value="NZ_CP116967.1"/>
</dbReference>
<keyword evidence="6 8" id="KW-0862">Zinc</keyword>
<dbReference type="HAMAP" id="MF_00972">
    <property type="entry name" value="tRNA_aden_deaminase"/>
    <property type="match status" value="1"/>
</dbReference>
<evidence type="ECO:0000256" key="8">
    <source>
        <dbReference type="HAMAP-Rule" id="MF_00972"/>
    </source>
</evidence>
<dbReference type="PANTHER" id="PTHR11079">
    <property type="entry name" value="CYTOSINE DEAMINASE FAMILY MEMBER"/>
    <property type="match status" value="1"/>
</dbReference>
<keyword evidence="3 8" id="KW-0819">tRNA processing</keyword>
<feature type="binding site" evidence="8">
    <location>
        <position position="58"/>
    </location>
    <ligand>
        <name>Zn(2+)</name>
        <dbReference type="ChEBI" id="CHEBI:29105"/>
        <note>catalytic</note>
    </ligand>
</feature>
<feature type="binding site" evidence="8">
    <location>
        <position position="91"/>
    </location>
    <ligand>
        <name>Zn(2+)</name>
        <dbReference type="ChEBI" id="CHEBI:29105"/>
        <note>catalytic</note>
    </ligand>
</feature>
<comment type="similarity">
    <text evidence="1">Belongs to the cytidine and deoxycytidylate deaminase family. ADAT2 subfamily.</text>
</comment>
<evidence type="ECO:0000256" key="7">
    <source>
        <dbReference type="ARBA" id="ARBA00048045"/>
    </source>
</evidence>
<sequence>MEVLDPTTDIQFMRMALDWAHQAFRAEEVPVGAVLVQNKKILATGFNQRESTQDPTAHAELMAIRSASMALGSWRLTDTTLYVTLEPCAMCAGAIIQARIARVVFGTWDPKAGACGSICNLTAETRFNHRVKVDSDILADDCRAILQNFFQQLRSTQPVPTA</sequence>
<dbReference type="NCBIfam" id="NF008113">
    <property type="entry name" value="PRK10860.1"/>
    <property type="match status" value="1"/>
</dbReference>
<evidence type="ECO:0000256" key="1">
    <source>
        <dbReference type="ARBA" id="ARBA00010669"/>
    </source>
</evidence>
<dbReference type="GO" id="GO:0052717">
    <property type="term" value="F:tRNA-specific adenosine-34 deaminase activity"/>
    <property type="evidence" value="ECO:0007669"/>
    <property type="project" value="UniProtKB-UniRule"/>
</dbReference>
<feature type="binding site" evidence="8">
    <location>
        <position position="88"/>
    </location>
    <ligand>
        <name>Zn(2+)</name>
        <dbReference type="ChEBI" id="CHEBI:29105"/>
        <note>catalytic</note>
    </ligand>
</feature>
<dbReference type="GO" id="GO:0008270">
    <property type="term" value="F:zinc ion binding"/>
    <property type="evidence" value="ECO:0007669"/>
    <property type="project" value="UniProtKB-UniRule"/>
</dbReference>
<dbReference type="AlphaFoldDB" id="A0AA96GGM5"/>
<dbReference type="GO" id="GO:0002100">
    <property type="term" value="P:tRNA wobble adenosine to inosine editing"/>
    <property type="evidence" value="ECO:0007669"/>
    <property type="project" value="UniProtKB-UniRule"/>
</dbReference>
<organism evidence="10 11">
    <name type="scientific">Candidatus Nitrospira allomarina</name>
    <dbReference type="NCBI Taxonomy" id="3020900"/>
    <lineage>
        <taxon>Bacteria</taxon>
        <taxon>Pseudomonadati</taxon>
        <taxon>Nitrospirota</taxon>
        <taxon>Nitrospiria</taxon>
        <taxon>Nitrospirales</taxon>
        <taxon>Nitrospiraceae</taxon>
        <taxon>Nitrospira</taxon>
    </lineage>
</organism>
<evidence type="ECO:0000256" key="6">
    <source>
        <dbReference type="ARBA" id="ARBA00022833"/>
    </source>
</evidence>
<comment type="cofactor">
    <cofactor evidence="8">
        <name>Zn(2+)</name>
        <dbReference type="ChEBI" id="CHEBI:29105"/>
    </cofactor>
    <text evidence="8">Binds 1 zinc ion per subunit.</text>
</comment>
<evidence type="ECO:0000256" key="4">
    <source>
        <dbReference type="ARBA" id="ARBA00022723"/>
    </source>
</evidence>
<dbReference type="Gene3D" id="3.40.140.10">
    <property type="entry name" value="Cytidine Deaminase, domain 2"/>
    <property type="match status" value="1"/>
</dbReference>
<gene>
    <name evidence="8 10" type="primary">tadA</name>
    <name evidence="10" type="ORF">PP769_08270</name>
</gene>
<name>A0AA96GGM5_9BACT</name>
<evidence type="ECO:0000259" key="9">
    <source>
        <dbReference type="PROSITE" id="PS51747"/>
    </source>
</evidence>
<dbReference type="Pfam" id="PF14437">
    <property type="entry name" value="MafB19-deam"/>
    <property type="match status" value="1"/>
</dbReference>
<dbReference type="InterPro" id="IPR016192">
    <property type="entry name" value="APOBEC/CMP_deaminase_Zn-bd"/>
</dbReference>
<dbReference type="PANTHER" id="PTHR11079:SF202">
    <property type="entry name" value="TRNA-SPECIFIC ADENOSINE DEAMINASE"/>
    <property type="match status" value="1"/>
</dbReference>
<dbReference type="EMBL" id="CP116967">
    <property type="protein sequence ID" value="WNM59735.1"/>
    <property type="molecule type" value="Genomic_DNA"/>
</dbReference>
<dbReference type="InterPro" id="IPR002125">
    <property type="entry name" value="CMP_dCMP_dom"/>
</dbReference>
<dbReference type="InterPro" id="IPR028883">
    <property type="entry name" value="tRNA_aden_deaminase"/>
</dbReference>
<accession>A0AA96GGM5</accession>
<dbReference type="InterPro" id="IPR058535">
    <property type="entry name" value="MafB19-deam"/>
</dbReference>
<comment type="subunit">
    <text evidence="2 8">Homodimer.</text>
</comment>
<dbReference type="KEGG" id="nall:PP769_08270"/>
<feature type="active site" description="Proton donor" evidence="8">
    <location>
        <position position="60"/>
    </location>
</feature>
<evidence type="ECO:0000313" key="10">
    <source>
        <dbReference type="EMBL" id="WNM59735.1"/>
    </source>
</evidence>
<evidence type="ECO:0000313" key="11">
    <source>
        <dbReference type="Proteomes" id="UP001302719"/>
    </source>
</evidence>
<dbReference type="PROSITE" id="PS00903">
    <property type="entry name" value="CYT_DCMP_DEAMINASES_1"/>
    <property type="match status" value="1"/>
</dbReference>
<reference evidence="10 11" key="1">
    <citation type="submission" date="2023-01" db="EMBL/GenBank/DDBJ databases">
        <title>Cultivation and genomic characterization of new, ubiquitous marine nitrite-oxidizing bacteria from the Nitrospirales.</title>
        <authorList>
            <person name="Mueller A.J."/>
            <person name="Daebeler A."/>
            <person name="Herbold C.W."/>
            <person name="Kirkegaard R.H."/>
            <person name="Daims H."/>
        </authorList>
    </citation>
    <scope>NUCLEOTIDE SEQUENCE [LARGE SCALE GENOMIC DNA]</scope>
    <source>
        <strain evidence="10 11">VA</strain>
    </source>
</reference>
<dbReference type="InterPro" id="IPR016193">
    <property type="entry name" value="Cytidine_deaminase-like"/>
</dbReference>
<keyword evidence="5 8" id="KW-0378">Hydrolase</keyword>
<comment type="function">
    <text evidence="8">Catalyzes the deamination of adenosine to inosine at the wobble position 34 of tRNA(Arg2).</text>
</comment>
<evidence type="ECO:0000256" key="2">
    <source>
        <dbReference type="ARBA" id="ARBA00011738"/>
    </source>
</evidence>
<keyword evidence="4 8" id="KW-0479">Metal-binding</keyword>
<dbReference type="CDD" id="cd01285">
    <property type="entry name" value="nucleoside_deaminase"/>
    <property type="match status" value="1"/>
</dbReference>
<dbReference type="SUPFAM" id="SSF53927">
    <property type="entry name" value="Cytidine deaminase-like"/>
    <property type="match status" value="1"/>
</dbReference>